<dbReference type="Gene3D" id="3.90.10.10">
    <property type="entry name" value="Cytochrome C3"/>
    <property type="match status" value="1"/>
</dbReference>
<reference evidence="2" key="1">
    <citation type="submission" date="2022-01" db="EMBL/GenBank/DDBJ databases">
        <title>Whole genome-based taxonomy of the Shewanellaceae.</title>
        <authorList>
            <person name="Martin-Rodriguez A.J."/>
        </authorList>
    </citation>
    <scope>NUCLEOTIDE SEQUENCE</scope>
    <source>
        <strain evidence="2">DSM 16422</strain>
    </source>
</reference>
<evidence type="ECO:0000256" key="1">
    <source>
        <dbReference type="SAM" id="SignalP"/>
    </source>
</evidence>
<feature type="signal peptide" evidence="1">
    <location>
        <begin position="1"/>
        <end position="29"/>
    </location>
</feature>
<sequence>MLDRRNALKKMCTFSAVGFGASFVPSVLAQESCEDPIGVGSGGNAELAENRLTYVKVDPLAVAKRAYEGYDRGGCMYGVFDAVVQELAEQGHEDASRFAAIPTNMAAYGGGGIAGIGSLCGCVNAAAMCVNLLKADNLDNNQVIKSVFRFYEKTSMPRGTQEFLEAIGAPTRHTDAGELLTADLIGQSVANSILCHTSVSLWSKASKFGSSHAAKLERCAQVTAEIAFMTVTFLNDAIDGKLEAEQVAPSNAECSGCHSSTKREPDAYLGSDVNSTLQCQTCHTSHDMTGGAPVHEDLSCSDCHD</sequence>
<dbReference type="InterPro" id="IPR010181">
    <property type="entry name" value="CGCAxxGCC_motif"/>
</dbReference>
<feature type="chain" id="PRO_5040917355" evidence="1">
    <location>
        <begin position="30"/>
        <end position="305"/>
    </location>
</feature>
<dbReference type="Pfam" id="PF09719">
    <property type="entry name" value="C_GCAxxG_C_C"/>
    <property type="match status" value="1"/>
</dbReference>
<evidence type="ECO:0000313" key="3">
    <source>
        <dbReference type="Proteomes" id="UP001139333"/>
    </source>
</evidence>
<organism evidence="2 3">
    <name type="scientific">Shewanella gaetbuli</name>
    <dbReference type="NCBI Taxonomy" id="220752"/>
    <lineage>
        <taxon>Bacteria</taxon>
        <taxon>Pseudomonadati</taxon>
        <taxon>Pseudomonadota</taxon>
        <taxon>Gammaproteobacteria</taxon>
        <taxon>Alteromonadales</taxon>
        <taxon>Shewanellaceae</taxon>
        <taxon>Shewanella</taxon>
    </lineage>
</organism>
<keyword evidence="3" id="KW-1185">Reference proteome</keyword>
<name>A0A9X1ZHN5_9GAMM</name>
<keyword evidence="1" id="KW-0732">Signal</keyword>
<dbReference type="EMBL" id="JAKIKP010000001">
    <property type="protein sequence ID" value="MCL1141192.1"/>
    <property type="molecule type" value="Genomic_DNA"/>
</dbReference>
<dbReference type="AlphaFoldDB" id="A0A9X1ZHN5"/>
<dbReference type="InterPro" id="IPR036280">
    <property type="entry name" value="Multihaem_cyt_sf"/>
</dbReference>
<gene>
    <name evidence="2" type="ORF">L2672_00550</name>
</gene>
<dbReference type="RefSeq" id="WP_248993885.1">
    <property type="nucleotide sequence ID" value="NZ_JAKIKP010000001.1"/>
</dbReference>
<comment type="caution">
    <text evidence="2">The sequence shown here is derived from an EMBL/GenBank/DDBJ whole genome shotgun (WGS) entry which is preliminary data.</text>
</comment>
<dbReference type="SUPFAM" id="SSF48695">
    <property type="entry name" value="Multiheme cytochromes"/>
    <property type="match status" value="1"/>
</dbReference>
<protein>
    <submittedName>
        <fullName evidence="2">C-GCAxxG-C-C family protein</fullName>
    </submittedName>
</protein>
<dbReference type="Proteomes" id="UP001139333">
    <property type="component" value="Unassembled WGS sequence"/>
</dbReference>
<accession>A0A9X1ZHN5</accession>
<proteinExistence type="predicted"/>
<evidence type="ECO:0000313" key="2">
    <source>
        <dbReference type="EMBL" id="MCL1141192.1"/>
    </source>
</evidence>